<feature type="region of interest" description="Disordered" evidence="1">
    <location>
        <begin position="132"/>
        <end position="169"/>
    </location>
</feature>
<feature type="compositionally biased region" description="Acidic residues" evidence="1">
    <location>
        <begin position="142"/>
        <end position="155"/>
    </location>
</feature>
<gene>
    <name evidence="4" type="ORF">BDY21DRAFT_339188</name>
</gene>
<name>A0A6A6P516_9PEZI</name>
<sequence>MADPTDRGRPSTLVLRDSCLPDIRDDDPFDDVVCKLSAYFVQAVRAPLSFEQLRTIPHSRSLDPLIDHLTNEVMHQALLAALLALKGHFAVLETDDDREVNEARGYACEIVAWRFVMGLREGEKIDHLLYELPPASLPPPEQEPEEPEEPDEEIGEGPTNLEASQASTERSELLSNDQFMSSSLRFGTNHTAATETIVAENRVFATTFERLNALEIAAVSEAKKFLSQRVIQKVINDIWKGEIVFWETLNVSSMKQAKKYNRRRTDPYCRLRVPRYLKVFEVLFFAAFLVLYYAVLVLRDYHQITAPEVLLYIFIAGFAYDEFGEYLDAGQAFYATDFWTLWDIGIVAIGTAFLVSRIVGLLKDSDAIIDTSFDILSLEALFLIPRSCSLLSLNSYFGTLIPCLKEMTKDFLKFLSLVIILYLGFLTTFTLLARDQFTLREMSWVLVKVFFGSSYLGFDVAQKISPLLGPPLMLIFVCMTNILLITSLISLLSNSLTKVGMPVAC</sequence>
<dbReference type="AlphaFoldDB" id="A0A6A6P516"/>
<feature type="transmembrane region" description="Helical" evidence="2">
    <location>
        <begin position="276"/>
        <end position="297"/>
    </location>
</feature>
<evidence type="ECO:0000256" key="2">
    <source>
        <dbReference type="SAM" id="Phobius"/>
    </source>
</evidence>
<evidence type="ECO:0000256" key="1">
    <source>
        <dbReference type="SAM" id="MobiDB-lite"/>
    </source>
</evidence>
<feature type="transmembrane region" description="Helical" evidence="2">
    <location>
        <begin position="309"/>
        <end position="327"/>
    </location>
</feature>
<dbReference type="Pfam" id="PF23317">
    <property type="entry name" value="YVC1_C"/>
    <property type="match status" value="1"/>
</dbReference>
<organism evidence="4 5">
    <name type="scientific">Lineolata rhizophorae</name>
    <dbReference type="NCBI Taxonomy" id="578093"/>
    <lineage>
        <taxon>Eukaryota</taxon>
        <taxon>Fungi</taxon>
        <taxon>Dikarya</taxon>
        <taxon>Ascomycota</taxon>
        <taxon>Pezizomycotina</taxon>
        <taxon>Dothideomycetes</taxon>
        <taxon>Dothideomycetes incertae sedis</taxon>
        <taxon>Lineolatales</taxon>
        <taxon>Lineolataceae</taxon>
        <taxon>Lineolata</taxon>
    </lineage>
</organism>
<feature type="transmembrane region" description="Helical" evidence="2">
    <location>
        <begin position="411"/>
        <end position="432"/>
    </location>
</feature>
<feature type="domain" description="Calcium channel YVC1-like C-terminal transmembrane" evidence="3">
    <location>
        <begin position="285"/>
        <end position="497"/>
    </location>
</feature>
<dbReference type="OrthoDB" id="310870at2759"/>
<keyword evidence="2" id="KW-0812">Transmembrane</keyword>
<dbReference type="InterPro" id="IPR056336">
    <property type="entry name" value="YVC1_C"/>
</dbReference>
<keyword evidence="5" id="KW-1185">Reference proteome</keyword>
<feature type="transmembrane region" description="Helical" evidence="2">
    <location>
        <begin position="339"/>
        <end position="359"/>
    </location>
</feature>
<dbReference type="PANTHER" id="PTHR35859:SF5">
    <property type="entry name" value="ION TRANSPORT DOMAIN-CONTAINING PROTEIN"/>
    <property type="match status" value="1"/>
</dbReference>
<proteinExistence type="predicted"/>
<protein>
    <recommendedName>
        <fullName evidence="3">Calcium channel YVC1-like C-terminal transmembrane domain-containing protein</fullName>
    </recommendedName>
</protein>
<dbReference type="PANTHER" id="PTHR35859">
    <property type="entry name" value="NONSELECTIVE CATION CHANNEL PROTEIN"/>
    <property type="match status" value="1"/>
</dbReference>
<evidence type="ECO:0000313" key="4">
    <source>
        <dbReference type="EMBL" id="KAF2458897.1"/>
    </source>
</evidence>
<dbReference type="Proteomes" id="UP000799766">
    <property type="component" value="Unassembled WGS sequence"/>
</dbReference>
<accession>A0A6A6P516</accession>
<reference evidence="4" key="1">
    <citation type="journal article" date="2020" name="Stud. Mycol.">
        <title>101 Dothideomycetes genomes: a test case for predicting lifestyles and emergence of pathogens.</title>
        <authorList>
            <person name="Haridas S."/>
            <person name="Albert R."/>
            <person name="Binder M."/>
            <person name="Bloem J."/>
            <person name="Labutti K."/>
            <person name="Salamov A."/>
            <person name="Andreopoulos B."/>
            <person name="Baker S."/>
            <person name="Barry K."/>
            <person name="Bills G."/>
            <person name="Bluhm B."/>
            <person name="Cannon C."/>
            <person name="Castanera R."/>
            <person name="Culley D."/>
            <person name="Daum C."/>
            <person name="Ezra D."/>
            <person name="Gonzalez J."/>
            <person name="Henrissat B."/>
            <person name="Kuo A."/>
            <person name="Liang C."/>
            <person name="Lipzen A."/>
            <person name="Lutzoni F."/>
            <person name="Magnuson J."/>
            <person name="Mondo S."/>
            <person name="Nolan M."/>
            <person name="Ohm R."/>
            <person name="Pangilinan J."/>
            <person name="Park H.-J."/>
            <person name="Ramirez L."/>
            <person name="Alfaro M."/>
            <person name="Sun H."/>
            <person name="Tritt A."/>
            <person name="Yoshinaga Y."/>
            <person name="Zwiers L.-H."/>
            <person name="Turgeon B."/>
            <person name="Goodwin S."/>
            <person name="Spatafora J."/>
            <person name="Crous P."/>
            <person name="Grigoriev I."/>
        </authorList>
    </citation>
    <scope>NUCLEOTIDE SEQUENCE</scope>
    <source>
        <strain evidence="4">ATCC 16933</strain>
    </source>
</reference>
<dbReference type="InterPro" id="IPR052971">
    <property type="entry name" value="TRP_calcium_channel"/>
</dbReference>
<keyword evidence="2" id="KW-0472">Membrane</keyword>
<feature type="transmembrane region" description="Helical" evidence="2">
    <location>
        <begin position="473"/>
        <end position="492"/>
    </location>
</feature>
<keyword evidence="2" id="KW-1133">Transmembrane helix</keyword>
<dbReference type="EMBL" id="MU001676">
    <property type="protein sequence ID" value="KAF2458897.1"/>
    <property type="molecule type" value="Genomic_DNA"/>
</dbReference>
<evidence type="ECO:0000313" key="5">
    <source>
        <dbReference type="Proteomes" id="UP000799766"/>
    </source>
</evidence>
<evidence type="ECO:0000259" key="3">
    <source>
        <dbReference type="Pfam" id="PF23317"/>
    </source>
</evidence>